<reference evidence="8" key="1">
    <citation type="submission" date="2024-06" db="EMBL/GenBank/DDBJ databases">
        <title>Multi-omics analyses provide insights into the biosynthesis of the anticancer antibiotic pleurotin in Hohenbuehelia grisea.</title>
        <authorList>
            <person name="Weaver J.A."/>
            <person name="Alberti F."/>
        </authorList>
    </citation>
    <scope>NUCLEOTIDE SEQUENCE [LARGE SCALE GENOMIC DNA]</scope>
    <source>
        <strain evidence="8">T-177</strain>
    </source>
</reference>
<feature type="region of interest" description="Disordered" evidence="5">
    <location>
        <begin position="149"/>
        <end position="196"/>
    </location>
</feature>
<name>A0ABR3JGG5_9AGAR</name>
<dbReference type="Proteomes" id="UP001556367">
    <property type="component" value="Unassembled WGS sequence"/>
</dbReference>
<evidence type="ECO:0000313" key="7">
    <source>
        <dbReference type="EMBL" id="KAL0954815.1"/>
    </source>
</evidence>
<accession>A0ABR3JGG5</accession>
<comment type="subcellular location">
    <subcellularLocation>
        <location evidence="1">Membrane</location>
        <topology evidence="1">Multi-pass membrane protein</topology>
    </subcellularLocation>
</comment>
<dbReference type="EMBL" id="JASNQZ010000007">
    <property type="protein sequence ID" value="KAL0954815.1"/>
    <property type="molecule type" value="Genomic_DNA"/>
</dbReference>
<protein>
    <recommendedName>
        <fullName evidence="9">Metal homeostatis protein bsd2</fullName>
    </recommendedName>
</protein>
<dbReference type="PANTHER" id="PTHR13396">
    <property type="entry name" value="NEDD4 FAMILY INTERACTING PROTEIN 1/2"/>
    <property type="match status" value="1"/>
</dbReference>
<comment type="caution">
    <text evidence="7">The sequence shown here is derived from an EMBL/GenBank/DDBJ whole genome shotgun (WGS) entry which is preliminary data.</text>
</comment>
<keyword evidence="8" id="KW-1185">Reference proteome</keyword>
<proteinExistence type="predicted"/>
<keyword evidence="2 6" id="KW-0812">Transmembrane</keyword>
<keyword evidence="4 6" id="KW-0472">Membrane</keyword>
<gene>
    <name evidence="7" type="ORF">HGRIS_003760</name>
</gene>
<evidence type="ECO:0000256" key="3">
    <source>
        <dbReference type="ARBA" id="ARBA00022989"/>
    </source>
</evidence>
<dbReference type="PANTHER" id="PTHR13396:SF5">
    <property type="entry name" value="NEDD4 FAMILY INTERACTING PROTEIN"/>
    <property type="match status" value="1"/>
</dbReference>
<dbReference type="Pfam" id="PF10176">
    <property type="entry name" value="NEDD4_Bsd2"/>
    <property type="match status" value="1"/>
</dbReference>
<evidence type="ECO:0000256" key="5">
    <source>
        <dbReference type="SAM" id="MobiDB-lite"/>
    </source>
</evidence>
<feature type="compositionally biased region" description="Polar residues" evidence="5">
    <location>
        <begin position="175"/>
        <end position="187"/>
    </location>
</feature>
<feature type="compositionally biased region" description="Pro residues" evidence="5">
    <location>
        <begin position="157"/>
        <end position="166"/>
    </location>
</feature>
<feature type="transmembrane region" description="Helical" evidence="6">
    <location>
        <begin position="415"/>
        <end position="436"/>
    </location>
</feature>
<feature type="region of interest" description="Disordered" evidence="5">
    <location>
        <begin position="99"/>
        <end position="131"/>
    </location>
</feature>
<evidence type="ECO:0000256" key="1">
    <source>
        <dbReference type="ARBA" id="ARBA00004141"/>
    </source>
</evidence>
<evidence type="ECO:0000256" key="4">
    <source>
        <dbReference type="ARBA" id="ARBA00023136"/>
    </source>
</evidence>
<evidence type="ECO:0008006" key="9">
    <source>
        <dbReference type="Google" id="ProtNLM"/>
    </source>
</evidence>
<feature type="transmembrane region" description="Helical" evidence="6">
    <location>
        <begin position="312"/>
        <end position="336"/>
    </location>
</feature>
<evidence type="ECO:0000313" key="8">
    <source>
        <dbReference type="Proteomes" id="UP001556367"/>
    </source>
</evidence>
<sequence>MREGRGVRMKAVAMGLSGCHTWITTCYKAANVRYPYPFLSYQSCQRPSICLCQPVFDSSSSYLPYSSRKIPNMPTRYAALPDDVPVTDRTNELEAAFDDGYASDGDLDHSESTPLNHHSSSRDQAQRSDAGVADAQLFHTTTTAIPGAYDFERDYDYPPPGSPPAPSAFARPNDIGNSNGQMPTSPVRTIPAEQQHRARGGFFRRTVGALLPTHYARVATEEGSSRPVRGGGVENDGVFANVMAKPQPGRVITTEDGDVRVVPEDSVKEAPPSYADAQADAVPPYWETTVHAPAALEAGEFMIIDDLPSGSFWIFGLNMFISFFFQFVGFLLTFLLHTSHAAKYGSRAGLGLTLIQYGFYSRAAQEEAAEGTVSDEDRIAALLGRADPPQPSSLFDSPPPQADSMRYTPVSSKDWLSFLLMTLGWFLLLSSFIGFYRVKRWEKSIREASAPDPSAPEDVVRDRAIQNNLRSIFGVSLPAEDRPSQAAQDLSVRQDVNGSVIVIPSQELLEEARLARDLRAAGLI</sequence>
<evidence type="ECO:0000256" key="6">
    <source>
        <dbReference type="SAM" id="Phobius"/>
    </source>
</evidence>
<keyword evidence="3 6" id="KW-1133">Transmembrane helix</keyword>
<dbReference type="InterPro" id="IPR019325">
    <property type="entry name" value="NEDD4/Bsd2"/>
</dbReference>
<dbReference type="CDD" id="cd22212">
    <property type="entry name" value="NDFIP-like"/>
    <property type="match status" value="1"/>
</dbReference>
<organism evidence="7 8">
    <name type="scientific">Hohenbuehelia grisea</name>
    <dbReference type="NCBI Taxonomy" id="104357"/>
    <lineage>
        <taxon>Eukaryota</taxon>
        <taxon>Fungi</taxon>
        <taxon>Dikarya</taxon>
        <taxon>Basidiomycota</taxon>
        <taxon>Agaricomycotina</taxon>
        <taxon>Agaricomycetes</taxon>
        <taxon>Agaricomycetidae</taxon>
        <taxon>Agaricales</taxon>
        <taxon>Pleurotineae</taxon>
        <taxon>Pleurotaceae</taxon>
        <taxon>Hohenbuehelia</taxon>
    </lineage>
</organism>
<evidence type="ECO:0000256" key="2">
    <source>
        <dbReference type="ARBA" id="ARBA00022692"/>
    </source>
</evidence>